<organism evidence="6 7">
    <name type="scientific">Nesidiocoris tenuis</name>
    <dbReference type="NCBI Taxonomy" id="355587"/>
    <lineage>
        <taxon>Eukaryota</taxon>
        <taxon>Metazoa</taxon>
        <taxon>Ecdysozoa</taxon>
        <taxon>Arthropoda</taxon>
        <taxon>Hexapoda</taxon>
        <taxon>Insecta</taxon>
        <taxon>Pterygota</taxon>
        <taxon>Neoptera</taxon>
        <taxon>Paraneoptera</taxon>
        <taxon>Hemiptera</taxon>
        <taxon>Heteroptera</taxon>
        <taxon>Panheteroptera</taxon>
        <taxon>Cimicomorpha</taxon>
        <taxon>Miridae</taxon>
        <taxon>Dicyphina</taxon>
        <taxon>Nesidiocoris</taxon>
    </lineage>
</organism>
<evidence type="ECO:0000256" key="1">
    <source>
        <dbReference type="ARBA" id="ARBA00004613"/>
    </source>
</evidence>
<gene>
    <name evidence="6" type="ORF">NTJ_07052</name>
</gene>
<dbReference type="PANTHER" id="PTHR11610:SF36">
    <property type="entry name" value="LIPASE MEMBER H-A-LIKE PROTEIN"/>
    <property type="match status" value="1"/>
</dbReference>
<dbReference type="InterPro" id="IPR000734">
    <property type="entry name" value="TAG_lipase"/>
</dbReference>
<evidence type="ECO:0000259" key="5">
    <source>
        <dbReference type="Pfam" id="PF00151"/>
    </source>
</evidence>
<evidence type="ECO:0000256" key="4">
    <source>
        <dbReference type="RuleBase" id="RU004262"/>
    </source>
</evidence>
<evidence type="ECO:0000256" key="3">
    <source>
        <dbReference type="ARBA" id="ARBA00022525"/>
    </source>
</evidence>
<dbReference type="Gene3D" id="3.40.50.1820">
    <property type="entry name" value="alpha/beta hydrolase"/>
    <property type="match status" value="1"/>
</dbReference>
<keyword evidence="7" id="KW-1185">Reference proteome</keyword>
<dbReference type="InterPro" id="IPR029058">
    <property type="entry name" value="AB_hydrolase_fold"/>
</dbReference>
<dbReference type="PANTHER" id="PTHR11610">
    <property type="entry name" value="LIPASE"/>
    <property type="match status" value="1"/>
</dbReference>
<comment type="subcellular location">
    <subcellularLocation>
        <location evidence="1">Secreted</location>
    </subcellularLocation>
</comment>
<evidence type="ECO:0000313" key="7">
    <source>
        <dbReference type="Proteomes" id="UP001307889"/>
    </source>
</evidence>
<feature type="domain" description="Lipase" evidence="5">
    <location>
        <begin position="44"/>
        <end position="285"/>
    </location>
</feature>
<dbReference type="Pfam" id="PF00151">
    <property type="entry name" value="Lipase"/>
    <property type="match status" value="1"/>
</dbReference>
<sequence length="325" mass="36606">MRIPLANQLNFYVASCLFMNGAIGLLQNALDVRYWNCVMKRNYHCPDENIRFYMYTKHARYKKRIDVRSRVPLRYAGWDPDLKNVIIIHGFNGTESKVPMTYLRDAYMRRGDYNVFTVDWEDIAHFPCYLSAIGNTRLVAQCTAQFYSFLTSHGATAENTVCVGHSLGAHICGMISNHLTEKIHKIVGLDPARPLVDRYGGKAFRLTKDDAHVVHVIHTNAGLLGESPQVGHADFCMNGGTMQPSCLREGRRIRQARCSHFMSACYYAAAVLTSDVAFTGVPCTSSCRRIRGLEEFAVVMGEKTPDSARGTYCVKMTQIMTCPFD</sequence>
<proteinExistence type="inferred from homology"/>
<comment type="similarity">
    <text evidence="2 4">Belongs to the AB hydrolase superfamily. Lipase family.</text>
</comment>
<keyword evidence="3" id="KW-0964">Secreted</keyword>
<dbReference type="PRINTS" id="PR00821">
    <property type="entry name" value="TAGLIPASE"/>
</dbReference>
<dbReference type="SUPFAM" id="SSF53474">
    <property type="entry name" value="alpha/beta-Hydrolases"/>
    <property type="match status" value="1"/>
</dbReference>
<name>A0ABN7APV2_9HEMI</name>
<dbReference type="EMBL" id="AP028913">
    <property type="protein sequence ID" value="BES94243.1"/>
    <property type="molecule type" value="Genomic_DNA"/>
</dbReference>
<protein>
    <submittedName>
        <fullName evidence="6">Lipase</fullName>
    </submittedName>
</protein>
<accession>A0ABN7APV2</accession>
<reference evidence="6 7" key="1">
    <citation type="submission" date="2023-09" db="EMBL/GenBank/DDBJ databases">
        <title>Nesidiocoris tenuis whole genome shotgun sequence.</title>
        <authorList>
            <person name="Shibata T."/>
            <person name="Shimoda M."/>
            <person name="Kobayashi T."/>
            <person name="Uehara T."/>
        </authorList>
    </citation>
    <scope>NUCLEOTIDE SEQUENCE [LARGE SCALE GENOMIC DNA]</scope>
    <source>
        <strain evidence="6 7">Japan</strain>
    </source>
</reference>
<dbReference type="InterPro" id="IPR013818">
    <property type="entry name" value="Lipase"/>
</dbReference>
<evidence type="ECO:0000256" key="2">
    <source>
        <dbReference type="ARBA" id="ARBA00010701"/>
    </source>
</evidence>
<evidence type="ECO:0000313" key="6">
    <source>
        <dbReference type="EMBL" id="BES94243.1"/>
    </source>
</evidence>
<dbReference type="Proteomes" id="UP001307889">
    <property type="component" value="Chromosome 5"/>
</dbReference>